<dbReference type="PANTHER" id="PTHR21737:SF4">
    <property type="entry name" value="SPLICING FACTOR CACTIN"/>
    <property type="match status" value="1"/>
</dbReference>
<keyword evidence="4" id="KW-1185">Reference proteome</keyword>
<feature type="domain" description="Splicing factor cactin central" evidence="2">
    <location>
        <begin position="98"/>
        <end position="194"/>
    </location>
</feature>
<dbReference type="EMBL" id="CAJNNV010007893">
    <property type="protein sequence ID" value="CAE8595503.1"/>
    <property type="molecule type" value="Genomic_DNA"/>
</dbReference>
<evidence type="ECO:0000259" key="2">
    <source>
        <dbReference type="Pfam" id="PF10312"/>
    </source>
</evidence>
<name>A0A813E990_POLGL</name>
<dbReference type="GO" id="GO:0005681">
    <property type="term" value="C:spliceosomal complex"/>
    <property type="evidence" value="ECO:0007669"/>
    <property type="project" value="TreeGrafter"/>
</dbReference>
<evidence type="ECO:0000313" key="3">
    <source>
        <dbReference type="EMBL" id="CAE8595503.1"/>
    </source>
</evidence>
<sequence length="194" mass="23070">MAQQVSVKKVRKEIFEKELGYKDESNPFGDQKLTEKFTWKKKNEYLQAAGLYRPSSKDQDVSKMESKVREIHQVKKRRDEREVERSLLEAQRQDHDKEMHDEEYGEWLTKEEKFHLDNAKARTQLRIEQGRERPLDLVAKSLGIAGGEEFEEMTILDKPPHQLFVNLTLDEAEEVMDEISTFCRIDKDHLDFWK</sequence>
<accession>A0A813E990</accession>
<evidence type="ECO:0000313" key="4">
    <source>
        <dbReference type="Proteomes" id="UP000654075"/>
    </source>
</evidence>
<reference evidence="3" key="1">
    <citation type="submission" date="2021-02" db="EMBL/GenBank/DDBJ databases">
        <authorList>
            <person name="Dougan E. K."/>
            <person name="Rhodes N."/>
            <person name="Thang M."/>
            <person name="Chan C."/>
        </authorList>
    </citation>
    <scope>NUCLEOTIDE SEQUENCE</scope>
</reference>
<protein>
    <recommendedName>
        <fullName evidence="2">Splicing factor cactin central domain-containing protein</fullName>
    </recommendedName>
</protein>
<evidence type="ECO:0000256" key="1">
    <source>
        <dbReference type="SAM" id="MobiDB-lite"/>
    </source>
</evidence>
<dbReference type="InterPro" id="IPR018816">
    <property type="entry name" value="Cactin_central"/>
</dbReference>
<dbReference type="OMA" id="EDSCELN"/>
<dbReference type="PANTHER" id="PTHR21737">
    <property type="entry name" value="POLYGLUTAMINE BINDING PROTEIN 1/MARVEL MEMBRANE-ASSOCIATING DOMAIN CONTAINING 3"/>
    <property type="match status" value="1"/>
</dbReference>
<proteinExistence type="predicted"/>
<dbReference type="AlphaFoldDB" id="A0A813E990"/>
<dbReference type="Pfam" id="PF10312">
    <property type="entry name" value="Cactin_mid"/>
    <property type="match status" value="1"/>
</dbReference>
<organism evidence="3 4">
    <name type="scientific">Polarella glacialis</name>
    <name type="common">Dinoflagellate</name>
    <dbReference type="NCBI Taxonomy" id="89957"/>
    <lineage>
        <taxon>Eukaryota</taxon>
        <taxon>Sar</taxon>
        <taxon>Alveolata</taxon>
        <taxon>Dinophyceae</taxon>
        <taxon>Suessiales</taxon>
        <taxon>Suessiaceae</taxon>
        <taxon>Polarella</taxon>
    </lineage>
</organism>
<dbReference type="GO" id="GO:0045292">
    <property type="term" value="P:mRNA cis splicing, via spliceosome"/>
    <property type="evidence" value="ECO:0007669"/>
    <property type="project" value="TreeGrafter"/>
</dbReference>
<gene>
    <name evidence="3" type="ORF">PGLA1383_LOCUS14013</name>
</gene>
<comment type="caution">
    <text evidence="3">The sequence shown here is derived from an EMBL/GenBank/DDBJ whole genome shotgun (WGS) entry which is preliminary data.</text>
</comment>
<dbReference type="Proteomes" id="UP000654075">
    <property type="component" value="Unassembled WGS sequence"/>
</dbReference>
<dbReference type="OrthoDB" id="265955at2759"/>
<feature type="compositionally biased region" description="Basic and acidic residues" evidence="1">
    <location>
        <begin position="55"/>
        <end position="100"/>
    </location>
</feature>
<dbReference type="GO" id="GO:0005737">
    <property type="term" value="C:cytoplasm"/>
    <property type="evidence" value="ECO:0007669"/>
    <property type="project" value="TreeGrafter"/>
</dbReference>
<feature type="region of interest" description="Disordered" evidence="1">
    <location>
        <begin position="54"/>
        <end position="100"/>
    </location>
</feature>
<feature type="non-terminal residue" evidence="3">
    <location>
        <position position="194"/>
    </location>
</feature>